<dbReference type="Gene3D" id="1.10.340.70">
    <property type="match status" value="1"/>
</dbReference>
<dbReference type="EMBL" id="FQNC01000044">
    <property type="protein sequence ID" value="SGY57260.1"/>
    <property type="molecule type" value="Genomic_DNA"/>
</dbReference>
<dbReference type="InterPro" id="IPR023780">
    <property type="entry name" value="Chromo_domain"/>
</dbReference>
<dbReference type="FunFam" id="1.10.340.70:FF:000001">
    <property type="entry name" value="Retrovirus-related Pol polyprotein from transposon gypsy-like Protein"/>
    <property type="match status" value="1"/>
</dbReference>
<keyword evidence="2" id="KW-0645">Protease</keyword>
<dbReference type="InterPro" id="IPR043502">
    <property type="entry name" value="DNA/RNA_pol_sf"/>
</dbReference>
<dbReference type="PROSITE" id="PS50994">
    <property type="entry name" value="INTEGRASE"/>
    <property type="match status" value="1"/>
</dbReference>
<dbReference type="Gene3D" id="2.40.70.10">
    <property type="entry name" value="Acid Proteases"/>
    <property type="match status" value="1"/>
</dbReference>
<dbReference type="PANTHER" id="PTHR37984">
    <property type="entry name" value="PROTEIN CBG26694"/>
    <property type="match status" value="1"/>
</dbReference>
<dbReference type="EC" id="2.7.7.49" evidence="1"/>
<dbReference type="Pfam" id="PF00385">
    <property type="entry name" value="Chromo"/>
    <property type="match status" value="1"/>
</dbReference>
<keyword evidence="5" id="KW-0540">Nuclease</keyword>
<dbReference type="SMART" id="SM00298">
    <property type="entry name" value="CHROMO"/>
    <property type="match status" value="1"/>
</dbReference>
<dbReference type="CDD" id="cd01650">
    <property type="entry name" value="RT_nLTR_like"/>
    <property type="match status" value="1"/>
</dbReference>
<dbReference type="GO" id="GO:0006338">
    <property type="term" value="P:chromatin remodeling"/>
    <property type="evidence" value="ECO:0007669"/>
    <property type="project" value="UniProtKB-ARBA"/>
</dbReference>
<dbReference type="InterPro" id="IPR016197">
    <property type="entry name" value="Chromo-like_dom_sf"/>
</dbReference>
<dbReference type="GO" id="GO:0003964">
    <property type="term" value="F:RNA-directed DNA polymerase activity"/>
    <property type="evidence" value="ECO:0007669"/>
    <property type="project" value="UniProtKB-KW"/>
</dbReference>
<keyword evidence="8" id="KW-0694">RNA-binding</keyword>
<dbReference type="GO" id="GO:0005634">
    <property type="term" value="C:nucleus"/>
    <property type="evidence" value="ECO:0007669"/>
    <property type="project" value="UniProtKB-ARBA"/>
</dbReference>
<dbReference type="GO" id="GO:0015074">
    <property type="term" value="P:DNA integration"/>
    <property type="evidence" value="ECO:0007669"/>
    <property type="project" value="InterPro"/>
</dbReference>
<dbReference type="GO" id="GO:0006508">
    <property type="term" value="P:proteolysis"/>
    <property type="evidence" value="ECO:0007669"/>
    <property type="project" value="UniProtKB-KW"/>
</dbReference>
<dbReference type="InterPro" id="IPR000953">
    <property type="entry name" value="Chromo/chromo_shadow_dom"/>
</dbReference>
<gene>
    <name evidence="14" type="primary">BQ5605_C006g04247</name>
    <name evidence="14" type="ORF">BQ5605_C006G04247</name>
</gene>
<dbReference type="InterPro" id="IPR021109">
    <property type="entry name" value="Peptidase_aspartic_dom_sf"/>
</dbReference>
<sequence>MPTPTAPSHSPMYKPNDPPQLHSTSMEALREYFMRLDFYNRRIARTPITSDYDKIEGAGMGLQVFALKTWFTQGLSKHLAKPYTQFKSELIRQAVPADFVWTQLAKLHRLRQAPGHDIDAFQEFSDQMRSLQMEIGFQVVSDQEVAKLVLLGTNPELCRILRTHMVSSLAGWSDLPLEKLALDAPVVPTSPEAAEVFSDAHTDQPLEFDYQVFERIGREEWSVIAQRRQAIATQVSALQQRPTYSRPAAALAAPHVATAATGHSPITGGPRPVARLTVNERAYLDQNHGCYRCRTLNADHISRNCPRYLSPMGASATPSTPTSTAPAPRPGPRMVAAIRTFQETGDSTVFAGLSSDSEDDNDPSYTPHPFPPLPISLAGAHGTLLASALVDSGSPQTFLSEELVQRLGLERRALEQHSKYTLAMQNQVPTVFTCTHFVRVPLELANGLWAAGPTYAEVAPLGKDLAIILGGNFIYRHKMELGLFPQPHLTCKANPIHAIDLLALSSQPCAAARVAAIAPVSDDEEQLRLAALDHRLRAEFADRFPADIPPVHSYQSPVRHRIELDTSSTVVNLRGYPLPKKYCEAWYLLLQEHLTAGRLRPSRSAYSSPSFIIPKKGCDVDPTIAPRWVNDYRELNKHTIKDRTPLPLPDDILSTCSNAQFWAKIDMTNSFFQTKMAEEDIHKTAVSTPWGLYKWTVMPMGLCNAPATHQRRVNEALQGLLGTICFVYLDDITILADTLEEHKARVRQVLDALRRAKLYCSPTKTNLATAECSFLGHIINRAGVHADPKKIQRIEDWSLPKTVKELRGFLGLVQYLRKFIPGLAEHTAALTPLTRQGLSSIATLWTPNKVRHFKAIKAIVTSLDCLRPPNHSANAAPFWVMTDASNQGIGGVLLQGQEWKVARPIAYWSRQYIPAERNYPTHKQELLAIVEALKEWRIDLLGGHFHILTDHSTLEHFQTQRTVLSCRQARWLDTLAEFDYDLQYLPGEDNIVADAMSQYSFTDPLPTLVAAVSHVKLSDAVKQQILDAYETDPFCQQAMSNIGSVTSDFKIVDALLYLRGRLIIPSLAPLRESILHDAHDAQGHLGDMKTYRTVQQAYFWPNMSRDVKHYVQQCDSCQRTKARTTRIAGKLHSLPVPMRPMADIAIDFVGPLPANKGFDRVLTITDRLSGYVRLLPAREADTAAEVAARFHEGWHRLFGLPQSIVSDRDKLFTSKFWTALHKRLNIKLQLLSAFHPETDGRSEKTNKTAFQILRALVNKEQSNWAECLAVCEYAINSSLNVATGKTPFELVLGYTPSLAPLARVDGDDNLPSVEELLALRFQACEDARDQLAISKVRQAAQSNKKRQDEPSWAVGDLVLLDSSDRRKRLHTRKRRAAKLMDRFDGPYRIVKAQPEISSYTLQLNRDDAAVPFFHTGKLKTYRKNDTALFPNREPARLGPVDVGGEPEYIIEDIVDERIRAGKQQYLVSWLSWLSWPSDSNSWEPAEALEDTEALDRWEHRNEDTALRQVVRDEPSPPALLVGGDWNCVESQPLDSENQNGTNYGGQEMRDLATANNLFDAYRLHHPKGRATTNRSAPGTCRRLDRIYVSPDWADLFHDHKIWAVVLKSTHSMVVARFQVPGAIDIGPGKFKLGLHVIEGDATCEYLTSIVRTLYNKALLQTPNDPPAAWTSTKHRLLPELQALARTFARFRRGGSEQERADHSRYGAALRSRLDPSLAGPSSIFIRLRKVRASDLIPSLTVNDVVHSDPDSMLGAASDYFERVYEDRPIDDAALKVIIDGLASTRLSPADSLKLEEAYPLEEMTKAQAACKSNSSPGPDGLPVEFYRATWPATGPILRDVINSIPTEARQPGPLPRNTAHIHLIHKRGERDQLSNKRPISLINADERIISQAHNQRLAPLLKSLIGPTQRGFVPNRWIGTNIAEVQCLMDPGLPGSTPVSDMLAVMDFEKAYNHLSHPYLDAVLCAVGLGPKARQWYRATYTNQSASIFLNGWLSATFDILSGVRQGDPLAPSLFVLAIEGFACQIRLRVKGIDIAGLQNVRELLFADDACCALYNLSDLDHLNRAIELYERASASKLSNVKSFLYPLEAFQDRSIAPDLGTWRLSDSQFRYLGIQVGVEIAEDAGWEDVKASTIARIRSVPMYDLPYAAKCSIINIYCYTKILYYSRFLPAPKSVVKEIEEAAMLAIHGRASDGTQRRPKVSRSRLCTPLDHGGFGLIDLPRRLAIDHAKWVFQLRAPDGCFTRHLFDIRIRLQAPNEPTPFTLSRPAPNQHRCPWIWIWWAYFCHPPPKWDHAVRKTTKLLPVRWVRYFEAWALVTTLNPPELSKSQNLEQWATHVLYFPAGHGIQLSVNPTLFRGPDGEVMTPSSFVNASKRHQVFIFPPIFPKGHQKVFDLPEQRWNAWRKALRKVRRVHSDAEDTGHLLSLGSLHPGSQVASPTSPHPNNRSTSCVMCLSEAPECLVHLAVGCPFARRLWSALSPTPHPVFVDFVCPVVSRSERGLVELRVLFFHSIWKLCRRRRFSSDLLEPITETEFEGLRASIQESKGRLVSL</sequence>
<dbReference type="Gene3D" id="3.60.10.10">
    <property type="entry name" value="Endonuclease/exonuclease/phosphatase"/>
    <property type="match status" value="1"/>
</dbReference>
<evidence type="ECO:0000256" key="6">
    <source>
        <dbReference type="ARBA" id="ARBA00022759"/>
    </source>
</evidence>
<feature type="region of interest" description="Disordered" evidence="10">
    <location>
        <begin position="349"/>
        <end position="371"/>
    </location>
</feature>
<evidence type="ECO:0000256" key="10">
    <source>
        <dbReference type="SAM" id="MobiDB-lite"/>
    </source>
</evidence>
<feature type="region of interest" description="Disordered" evidence="10">
    <location>
        <begin position="1"/>
        <end position="20"/>
    </location>
</feature>
<name>A0A2X0P267_9BASI</name>
<keyword evidence="6" id="KW-0255">Endonuclease</keyword>
<dbReference type="Pfam" id="PF17921">
    <property type="entry name" value="Integrase_H2C2"/>
    <property type="match status" value="1"/>
</dbReference>
<evidence type="ECO:0000259" key="13">
    <source>
        <dbReference type="PROSITE" id="PS50994"/>
    </source>
</evidence>
<feature type="domain" description="Chromo" evidence="11">
    <location>
        <begin position="1448"/>
        <end position="1501"/>
    </location>
</feature>
<keyword evidence="3" id="KW-0808">Transferase</keyword>
<dbReference type="CDD" id="cd09274">
    <property type="entry name" value="RNase_HI_RT_Ty3"/>
    <property type="match status" value="1"/>
</dbReference>
<evidence type="ECO:0000313" key="14">
    <source>
        <dbReference type="EMBL" id="SGY57260.1"/>
    </source>
</evidence>
<keyword evidence="15" id="KW-1185">Reference proteome</keyword>
<evidence type="ECO:0000256" key="1">
    <source>
        <dbReference type="ARBA" id="ARBA00012493"/>
    </source>
</evidence>
<dbReference type="GO" id="GO:0008233">
    <property type="term" value="F:peptidase activity"/>
    <property type="evidence" value="ECO:0007669"/>
    <property type="project" value="UniProtKB-KW"/>
</dbReference>
<evidence type="ECO:0000256" key="2">
    <source>
        <dbReference type="ARBA" id="ARBA00022670"/>
    </source>
</evidence>
<dbReference type="Gene3D" id="3.10.20.370">
    <property type="match status" value="1"/>
</dbReference>
<accession>A0A2X0P267</accession>
<reference evidence="14 15" key="1">
    <citation type="submission" date="2016-11" db="EMBL/GenBank/DDBJ databases">
        <authorList>
            <person name="Jaros S."/>
            <person name="Januszkiewicz K."/>
            <person name="Wedrychowicz H."/>
        </authorList>
    </citation>
    <scope>NUCLEOTIDE SEQUENCE [LARGE SCALE GENOMIC DNA]</scope>
</reference>
<dbReference type="PROSITE" id="PS50013">
    <property type="entry name" value="CHROMO_2"/>
    <property type="match status" value="1"/>
</dbReference>
<dbReference type="InterPro" id="IPR043128">
    <property type="entry name" value="Rev_trsase/Diguanyl_cyclase"/>
</dbReference>
<dbReference type="CDD" id="cd01647">
    <property type="entry name" value="RT_LTR"/>
    <property type="match status" value="1"/>
</dbReference>
<dbReference type="SUPFAM" id="SSF56219">
    <property type="entry name" value="DNase I-like"/>
    <property type="match status" value="1"/>
</dbReference>
<dbReference type="InterPro" id="IPR001584">
    <property type="entry name" value="Integrase_cat-core"/>
</dbReference>
<dbReference type="SUPFAM" id="SSF56672">
    <property type="entry name" value="DNA/RNA polymerases"/>
    <property type="match status" value="1"/>
</dbReference>
<dbReference type="PANTHER" id="PTHR37984:SF5">
    <property type="entry name" value="PROTEIN NYNRIN-LIKE"/>
    <property type="match status" value="1"/>
</dbReference>
<dbReference type="InterPro" id="IPR050951">
    <property type="entry name" value="Retrovirus_Pol_polyprotein"/>
</dbReference>
<dbReference type="Gene3D" id="3.30.420.10">
    <property type="entry name" value="Ribonuclease H-like superfamily/Ribonuclease H"/>
    <property type="match status" value="1"/>
</dbReference>
<dbReference type="PROSITE" id="PS50878">
    <property type="entry name" value="RT_POL"/>
    <property type="match status" value="1"/>
</dbReference>
<evidence type="ECO:0000259" key="12">
    <source>
        <dbReference type="PROSITE" id="PS50878"/>
    </source>
</evidence>
<dbReference type="SUPFAM" id="SSF54160">
    <property type="entry name" value="Chromo domain-like"/>
    <property type="match status" value="1"/>
</dbReference>
<evidence type="ECO:0000256" key="8">
    <source>
        <dbReference type="ARBA" id="ARBA00022884"/>
    </source>
</evidence>
<keyword evidence="7" id="KW-0378">Hydrolase</keyword>
<evidence type="ECO:0000256" key="9">
    <source>
        <dbReference type="ARBA" id="ARBA00022918"/>
    </source>
</evidence>
<dbReference type="InterPro" id="IPR036691">
    <property type="entry name" value="Endo/exonu/phosph_ase_sf"/>
</dbReference>
<evidence type="ECO:0000259" key="11">
    <source>
        <dbReference type="PROSITE" id="PS50013"/>
    </source>
</evidence>
<evidence type="ECO:0000256" key="3">
    <source>
        <dbReference type="ARBA" id="ARBA00022679"/>
    </source>
</evidence>
<dbReference type="Gene3D" id="3.30.70.270">
    <property type="match status" value="2"/>
</dbReference>
<dbReference type="Pfam" id="PF17917">
    <property type="entry name" value="RT_RNaseH"/>
    <property type="match status" value="1"/>
</dbReference>
<dbReference type="SUPFAM" id="SSF53098">
    <property type="entry name" value="Ribonuclease H-like"/>
    <property type="match status" value="1"/>
</dbReference>
<feature type="domain" description="Integrase catalytic" evidence="13">
    <location>
        <begin position="1136"/>
        <end position="1295"/>
    </location>
</feature>
<keyword evidence="9" id="KW-0695">RNA-directed DNA polymerase</keyword>
<proteinExistence type="predicted"/>
<evidence type="ECO:0000256" key="7">
    <source>
        <dbReference type="ARBA" id="ARBA00022801"/>
    </source>
</evidence>
<dbReference type="GO" id="GO:0004519">
    <property type="term" value="F:endonuclease activity"/>
    <property type="evidence" value="ECO:0007669"/>
    <property type="project" value="UniProtKB-KW"/>
</dbReference>
<evidence type="ECO:0000256" key="4">
    <source>
        <dbReference type="ARBA" id="ARBA00022695"/>
    </source>
</evidence>
<dbReference type="InterPro" id="IPR036397">
    <property type="entry name" value="RNaseH_sf"/>
</dbReference>
<dbReference type="InterPro" id="IPR000477">
    <property type="entry name" value="RT_dom"/>
</dbReference>
<dbReference type="InterPro" id="IPR041588">
    <property type="entry name" value="Integrase_H2C2"/>
</dbReference>
<dbReference type="Proteomes" id="UP000249464">
    <property type="component" value="Unassembled WGS sequence"/>
</dbReference>
<protein>
    <recommendedName>
        <fullName evidence="1">RNA-directed DNA polymerase</fullName>
        <ecNumber evidence="1">2.7.7.49</ecNumber>
    </recommendedName>
</protein>
<organism evidence="14 15">
    <name type="scientific">Microbotryum silenes-dioicae</name>
    <dbReference type="NCBI Taxonomy" id="796604"/>
    <lineage>
        <taxon>Eukaryota</taxon>
        <taxon>Fungi</taxon>
        <taxon>Dikarya</taxon>
        <taxon>Basidiomycota</taxon>
        <taxon>Pucciniomycotina</taxon>
        <taxon>Microbotryomycetes</taxon>
        <taxon>Microbotryales</taxon>
        <taxon>Microbotryaceae</taxon>
        <taxon>Microbotryum</taxon>
    </lineage>
</organism>
<dbReference type="FunFam" id="3.10.10.10:FF:000007">
    <property type="entry name" value="Retrovirus-related Pol polyprotein from transposon 17.6-like Protein"/>
    <property type="match status" value="1"/>
</dbReference>
<evidence type="ECO:0000313" key="15">
    <source>
        <dbReference type="Proteomes" id="UP000249464"/>
    </source>
</evidence>
<dbReference type="Gene3D" id="3.10.10.10">
    <property type="entry name" value="HIV Type 1 Reverse Transcriptase, subunit A, domain 1"/>
    <property type="match status" value="1"/>
</dbReference>
<keyword evidence="4" id="KW-0548">Nucleotidyltransferase</keyword>
<dbReference type="Pfam" id="PF00078">
    <property type="entry name" value="RVT_1"/>
    <property type="match status" value="2"/>
</dbReference>
<dbReference type="CDD" id="cd00024">
    <property type="entry name" value="CD_CSD"/>
    <property type="match status" value="1"/>
</dbReference>
<evidence type="ECO:0000256" key="5">
    <source>
        <dbReference type="ARBA" id="ARBA00022722"/>
    </source>
</evidence>
<dbReference type="InterPro" id="IPR012337">
    <property type="entry name" value="RNaseH-like_sf"/>
</dbReference>
<feature type="domain" description="Reverse transcriptase" evidence="12">
    <location>
        <begin position="594"/>
        <end position="779"/>
    </location>
</feature>
<dbReference type="GO" id="GO:0003723">
    <property type="term" value="F:RNA binding"/>
    <property type="evidence" value="ECO:0007669"/>
    <property type="project" value="UniProtKB-KW"/>
</dbReference>
<dbReference type="InterPro" id="IPR041373">
    <property type="entry name" value="RT_RNaseH"/>
</dbReference>